<feature type="chain" id="PRO_5047380956" description="Lipoprotein" evidence="1">
    <location>
        <begin position="19"/>
        <end position="40"/>
    </location>
</feature>
<sequence>MNKFVLIVLVASTVSACAFNPAQYDEMRHLENLHHDKMNG</sequence>
<reference evidence="3" key="1">
    <citation type="journal article" date="2019" name="Int. J. Syst. Evol. Microbiol.">
        <title>The Global Catalogue of Microorganisms (GCM) 10K type strain sequencing project: providing services to taxonomists for standard genome sequencing and annotation.</title>
        <authorList>
            <consortium name="The Broad Institute Genomics Platform"/>
            <consortium name="The Broad Institute Genome Sequencing Center for Infectious Disease"/>
            <person name="Wu L."/>
            <person name="Ma J."/>
        </authorList>
    </citation>
    <scope>NUCLEOTIDE SEQUENCE [LARGE SCALE GENOMIC DNA]</scope>
    <source>
        <strain evidence="3">KCTC 62575</strain>
    </source>
</reference>
<dbReference type="PROSITE" id="PS51257">
    <property type="entry name" value="PROKAR_LIPOPROTEIN"/>
    <property type="match status" value="1"/>
</dbReference>
<name>A0ABV7BGF0_9GAMM</name>
<evidence type="ECO:0000256" key="1">
    <source>
        <dbReference type="SAM" id="SignalP"/>
    </source>
</evidence>
<organism evidence="2 3">
    <name type="scientific">Acinetobacter sichuanensis</name>
    <dbReference type="NCBI Taxonomy" id="2136183"/>
    <lineage>
        <taxon>Bacteria</taxon>
        <taxon>Pseudomonadati</taxon>
        <taxon>Pseudomonadota</taxon>
        <taxon>Gammaproteobacteria</taxon>
        <taxon>Moraxellales</taxon>
        <taxon>Moraxellaceae</taxon>
        <taxon>Acinetobacter</taxon>
    </lineage>
</organism>
<gene>
    <name evidence="2" type="ORF">ACFODO_15630</name>
</gene>
<proteinExistence type="predicted"/>
<dbReference type="Proteomes" id="UP001595455">
    <property type="component" value="Unassembled WGS sequence"/>
</dbReference>
<evidence type="ECO:0000313" key="2">
    <source>
        <dbReference type="EMBL" id="MFC2996667.1"/>
    </source>
</evidence>
<dbReference type="EMBL" id="JBHRSF010000071">
    <property type="protein sequence ID" value="MFC2996667.1"/>
    <property type="molecule type" value="Genomic_DNA"/>
</dbReference>
<accession>A0ABV7BGF0</accession>
<protein>
    <recommendedName>
        <fullName evidence="4">Lipoprotein</fullName>
    </recommendedName>
</protein>
<comment type="caution">
    <text evidence="2">The sequence shown here is derived from an EMBL/GenBank/DDBJ whole genome shotgun (WGS) entry which is preliminary data.</text>
</comment>
<keyword evidence="3" id="KW-1185">Reference proteome</keyword>
<evidence type="ECO:0000313" key="3">
    <source>
        <dbReference type="Proteomes" id="UP001595455"/>
    </source>
</evidence>
<keyword evidence="1" id="KW-0732">Signal</keyword>
<evidence type="ECO:0008006" key="4">
    <source>
        <dbReference type="Google" id="ProtNLM"/>
    </source>
</evidence>
<feature type="signal peptide" evidence="1">
    <location>
        <begin position="1"/>
        <end position="18"/>
    </location>
</feature>
<dbReference type="RefSeq" id="WP_265935918.1">
    <property type="nucleotide sequence ID" value="NZ_JBHRSF010000071.1"/>
</dbReference>